<keyword evidence="11" id="KW-1185">Reference proteome</keyword>
<dbReference type="Proteomes" id="UP000189513">
    <property type="component" value="Unassembled WGS sequence"/>
</dbReference>
<dbReference type="InterPro" id="IPR037944">
    <property type="entry name" value="PRX5-like"/>
</dbReference>
<dbReference type="VEuPathDB" id="FungiDB:BON22_0549"/>
<name>A0A061AQN8_CYBFA</name>
<evidence type="ECO:0000256" key="3">
    <source>
        <dbReference type="ARBA" id="ARBA00022862"/>
    </source>
</evidence>
<keyword evidence="3 7" id="KW-0049">Antioxidant</keyword>
<protein>
    <submittedName>
        <fullName evidence="9">CYFA0S01e06480g1_1</fullName>
    </submittedName>
    <submittedName>
        <fullName evidence="10">Peroxiredoxin-5, mitochondrial</fullName>
    </submittedName>
</protein>
<dbReference type="OMA" id="SAWGKQH"/>
<dbReference type="AlphaFoldDB" id="A0A061AQN8"/>
<evidence type="ECO:0000256" key="6">
    <source>
        <dbReference type="PIRSR" id="PIRSR637944-1"/>
    </source>
</evidence>
<reference evidence="10" key="3">
    <citation type="submission" date="2017-01" db="EMBL/GenBank/DDBJ databases">
        <authorList>
            <person name="Mah S.A."/>
            <person name="Swanson W.J."/>
            <person name="Moy G.W."/>
            <person name="Vacquier V.D."/>
        </authorList>
    </citation>
    <scope>NUCLEOTIDE SEQUENCE [LARGE SCALE GENOMIC DNA]</scope>
    <source>
        <strain evidence="10">65</strain>
    </source>
</reference>
<evidence type="ECO:0000256" key="4">
    <source>
        <dbReference type="ARBA" id="ARBA00023002"/>
    </source>
</evidence>
<comment type="function">
    <text evidence="7">Thiol-specific peroxidase that catalyzes the reduction of hydrogen peroxide and organic hydroperoxides to water and alcohols, respectively. Plays a role in cell protection against oxidative stress by detoxifying peroxides.</text>
</comment>
<dbReference type="PANTHER" id="PTHR10430">
    <property type="entry name" value="PEROXIREDOXIN"/>
    <property type="match status" value="1"/>
</dbReference>
<evidence type="ECO:0000256" key="7">
    <source>
        <dbReference type="RuleBase" id="RU366011"/>
    </source>
</evidence>
<dbReference type="GO" id="GO:0005777">
    <property type="term" value="C:peroxisome"/>
    <property type="evidence" value="ECO:0007669"/>
    <property type="project" value="TreeGrafter"/>
</dbReference>
<dbReference type="EMBL" id="LK052886">
    <property type="protein sequence ID" value="CDR37016.1"/>
    <property type="molecule type" value="Genomic_DNA"/>
</dbReference>
<dbReference type="PROSITE" id="PS51352">
    <property type="entry name" value="THIOREDOXIN_2"/>
    <property type="match status" value="1"/>
</dbReference>
<dbReference type="GO" id="GO:0005829">
    <property type="term" value="C:cytosol"/>
    <property type="evidence" value="ECO:0007669"/>
    <property type="project" value="TreeGrafter"/>
</dbReference>
<dbReference type="CDD" id="cd03013">
    <property type="entry name" value="PRX5_like"/>
    <property type="match status" value="1"/>
</dbReference>
<dbReference type="GO" id="GO:0042744">
    <property type="term" value="P:hydrogen peroxide catabolic process"/>
    <property type="evidence" value="ECO:0007669"/>
    <property type="project" value="TreeGrafter"/>
</dbReference>
<evidence type="ECO:0000256" key="2">
    <source>
        <dbReference type="ARBA" id="ARBA00022559"/>
    </source>
</evidence>
<dbReference type="GO" id="GO:0034599">
    <property type="term" value="P:cellular response to oxidative stress"/>
    <property type="evidence" value="ECO:0007669"/>
    <property type="project" value="InterPro"/>
</dbReference>
<dbReference type="EMBL" id="MPUK01000001">
    <property type="protein sequence ID" value="ONH69784.1"/>
    <property type="molecule type" value="Genomic_DNA"/>
</dbReference>
<dbReference type="OrthoDB" id="1882547at2759"/>
<dbReference type="GO" id="GO:0008379">
    <property type="term" value="F:thioredoxin peroxidase activity"/>
    <property type="evidence" value="ECO:0007669"/>
    <property type="project" value="InterPro"/>
</dbReference>
<keyword evidence="2 7" id="KW-0575">Peroxidase</keyword>
<dbReference type="Pfam" id="PF08534">
    <property type="entry name" value="Redoxin"/>
    <property type="match status" value="1"/>
</dbReference>
<organism evidence="9">
    <name type="scientific">Cyberlindnera fabianii</name>
    <name type="common">Yeast</name>
    <name type="synonym">Hansenula fabianii</name>
    <dbReference type="NCBI Taxonomy" id="36022"/>
    <lineage>
        <taxon>Eukaryota</taxon>
        <taxon>Fungi</taxon>
        <taxon>Dikarya</taxon>
        <taxon>Ascomycota</taxon>
        <taxon>Saccharomycotina</taxon>
        <taxon>Saccharomycetes</taxon>
        <taxon>Phaffomycetales</taxon>
        <taxon>Phaffomycetaceae</taxon>
        <taxon>Cyberlindnera</taxon>
    </lineage>
</organism>
<keyword evidence="4 7" id="KW-0560">Oxidoreductase</keyword>
<comment type="similarity">
    <text evidence="1 7">Belongs to the peroxiredoxin family. Prx5 subfamily.</text>
</comment>
<feature type="domain" description="Thioredoxin" evidence="8">
    <location>
        <begin position="24"/>
        <end position="180"/>
    </location>
</feature>
<sequence>MLSLRSLIRAPAARSFSTSAARFIQVGDSIPSVSSLKEGSPGNDADLAELTNSGKSIIVGVPGAFSPACSASHIPGYVSHLDDFASKGYNVFVTGVNDAFVFKAWADSLTNDSRIRFIADPSGEFAKAADLAIDATPFFGGYRSKRFALIVEDGKVVKDFQEPDNFGISISSAEEVLKQI</sequence>
<reference evidence="11" key="2">
    <citation type="journal article" date="2017" name="Genome Announc.">
        <title>Genome sequences of Cyberlindnera fabianii 65, Pichia kudriavzevii 129, and Saccharomyces cerevisiae 131 isolated from fermented masau fruits in Zimbabwe.</title>
        <authorList>
            <person name="van Rijswijck I.M.H."/>
            <person name="Derks M.F.L."/>
            <person name="Abee T."/>
            <person name="de Ridder D."/>
            <person name="Smid E.J."/>
        </authorList>
    </citation>
    <scope>NUCLEOTIDE SEQUENCE [LARGE SCALE GENOMIC DNA]</scope>
    <source>
        <strain evidence="11">65</strain>
    </source>
</reference>
<evidence type="ECO:0000313" key="11">
    <source>
        <dbReference type="Proteomes" id="UP000189513"/>
    </source>
</evidence>
<evidence type="ECO:0000256" key="1">
    <source>
        <dbReference type="ARBA" id="ARBA00010505"/>
    </source>
</evidence>
<dbReference type="GO" id="GO:0045454">
    <property type="term" value="P:cell redox homeostasis"/>
    <property type="evidence" value="ECO:0007669"/>
    <property type="project" value="TreeGrafter"/>
</dbReference>
<reference evidence="9" key="1">
    <citation type="journal article" date="2014" name="Genome Announc.">
        <title>Genome sequence of the yeast Cyberlindnera fabianii (Hansenula fabianii).</title>
        <authorList>
            <person name="Freel K.C."/>
            <person name="Sarilar V."/>
            <person name="Neuveglise C."/>
            <person name="Devillers H."/>
            <person name="Friedrich A."/>
            <person name="Schacherer J."/>
        </authorList>
    </citation>
    <scope>NUCLEOTIDE SEQUENCE</scope>
    <source>
        <strain evidence="9">YJS4271</strain>
    </source>
</reference>
<dbReference type="SUPFAM" id="SSF52833">
    <property type="entry name" value="Thioredoxin-like"/>
    <property type="match status" value="1"/>
</dbReference>
<dbReference type="InterPro" id="IPR013740">
    <property type="entry name" value="Redoxin"/>
</dbReference>
<accession>A0A061AQN8</accession>
<gene>
    <name evidence="10" type="ORF">BON22_0549</name>
    <name evidence="9" type="ORF">CYFA0S_01e06480g</name>
</gene>
<proteinExistence type="inferred from homology"/>
<evidence type="ECO:0000313" key="9">
    <source>
        <dbReference type="EMBL" id="CDR37016.1"/>
    </source>
</evidence>
<feature type="active site" description="Cysteine sulfenic acid (-SOH) intermediate" evidence="6">
    <location>
        <position position="69"/>
    </location>
</feature>
<dbReference type="FunFam" id="3.40.30.10:FF:000553">
    <property type="entry name" value="Peroxiredoxin-2C"/>
    <property type="match status" value="1"/>
</dbReference>
<dbReference type="InterPro" id="IPR013766">
    <property type="entry name" value="Thioredoxin_domain"/>
</dbReference>
<keyword evidence="5 7" id="KW-0676">Redox-active center</keyword>
<dbReference type="STRING" id="36022.A0A061AQN8"/>
<evidence type="ECO:0000256" key="5">
    <source>
        <dbReference type="ARBA" id="ARBA00023284"/>
    </source>
</evidence>
<evidence type="ECO:0000259" key="8">
    <source>
        <dbReference type="PROSITE" id="PS51352"/>
    </source>
</evidence>
<dbReference type="PANTHER" id="PTHR10430:SF39">
    <property type="entry name" value="PEROXISOMAL MEMBRANE ASSOCIATED PROTEIN 20"/>
    <property type="match status" value="1"/>
</dbReference>
<dbReference type="InterPro" id="IPR036249">
    <property type="entry name" value="Thioredoxin-like_sf"/>
</dbReference>
<evidence type="ECO:0000313" key="10">
    <source>
        <dbReference type="EMBL" id="ONH69784.1"/>
    </source>
</evidence>
<dbReference type="Gene3D" id="3.40.30.10">
    <property type="entry name" value="Glutaredoxin"/>
    <property type="match status" value="1"/>
</dbReference>
<dbReference type="GO" id="GO:0005739">
    <property type="term" value="C:mitochondrion"/>
    <property type="evidence" value="ECO:0007669"/>
    <property type="project" value="TreeGrafter"/>
</dbReference>